<dbReference type="OrthoDB" id="515205at2759"/>
<evidence type="ECO:0000256" key="4">
    <source>
        <dbReference type="ARBA" id="ARBA00022692"/>
    </source>
</evidence>
<evidence type="ECO:0000313" key="12">
    <source>
        <dbReference type="Proteomes" id="UP000029120"/>
    </source>
</evidence>
<dbReference type="Gramene" id="KFK31033">
    <property type="protein sequence ID" value="KFK31033"/>
    <property type="gene ID" value="AALP_AA6G059300"/>
</dbReference>
<dbReference type="GO" id="GO:0030322">
    <property type="term" value="P:stabilization of membrane potential"/>
    <property type="evidence" value="ECO:0007669"/>
    <property type="project" value="TreeGrafter"/>
</dbReference>
<feature type="transmembrane region" description="Helical" evidence="9">
    <location>
        <begin position="238"/>
        <end position="261"/>
    </location>
</feature>
<comment type="similarity">
    <text evidence="2">Belongs to the two pore domain potassium channel (TC 1.A.1.7) family.</text>
</comment>
<feature type="domain" description="Potassium channel" evidence="10">
    <location>
        <begin position="247"/>
        <end position="315"/>
    </location>
</feature>
<evidence type="ECO:0000256" key="8">
    <source>
        <dbReference type="ARBA" id="ARBA00023303"/>
    </source>
</evidence>
<proteinExistence type="inferred from homology"/>
<dbReference type="PANTHER" id="PTHR11003:SF274">
    <property type="entry name" value="POTASSIUM INWARD RECTIFIER (KIR)-LIKE CHANNEL 3-RELATED"/>
    <property type="match status" value="1"/>
</dbReference>
<reference evidence="12" key="1">
    <citation type="journal article" date="2015" name="Nat. Plants">
        <title>Genome expansion of Arabis alpina linked with retrotransposition and reduced symmetric DNA methylation.</title>
        <authorList>
            <person name="Willing E.M."/>
            <person name="Rawat V."/>
            <person name="Mandakova T."/>
            <person name="Maumus F."/>
            <person name="James G.V."/>
            <person name="Nordstroem K.J."/>
            <person name="Becker C."/>
            <person name="Warthmann N."/>
            <person name="Chica C."/>
            <person name="Szarzynska B."/>
            <person name="Zytnicki M."/>
            <person name="Albani M.C."/>
            <person name="Kiefer C."/>
            <person name="Bergonzi S."/>
            <person name="Castaings L."/>
            <person name="Mateos J.L."/>
            <person name="Berns M.C."/>
            <person name="Bujdoso N."/>
            <person name="Piofczyk T."/>
            <person name="de Lorenzo L."/>
            <person name="Barrero-Sicilia C."/>
            <person name="Mateos I."/>
            <person name="Piednoel M."/>
            <person name="Hagmann J."/>
            <person name="Chen-Min-Tao R."/>
            <person name="Iglesias-Fernandez R."/>
            <person name="Schuster S.C."/>
            <person name="Alonso-Blanco C."/>
            <person name="Roudier F."/>
            <person name="Carbonero P."/>
            <person name="Paz-Ares J."/>
            <person name="Davis S.J."/>
            <person name="Pecinka A."/>
            <person name="Quesneville H."/>
            <person name="Colot V."/>
            <person name="Lysak M.A."/>
            <person name="Weigel D."/>
            <person name="Coupland G."/>
            <person name="Schneeberger K."/>
        </authorList>
    </citation>
    <scope>NUCLEOTIDE SEQUENCE [LARGE SCALE GENOMIC DNA]</scope>
    <source>
        <strain evidence="12">cv. Pajares</strain>
    </source>
</reference>
<dbReference type="Proteomes" id="UP000029120">
    <property type="component" value="Chromosome 6"/>
</dbReference>
<dbReference type="GO" id="GO:0022841">
    <property type="term" value="F:potassium ion leak channel activity"/>
    <property type="evidence" value="ECO:0007669"/>
    <property type="project" value="TreeGrafter"/>
</dbReference>
<dbReference type="SUPFAM" id="SSF81324">
    <property type="entry name" value="Voltage-gated potassium channels"/>
    <property type="match status" value="2"/>
</dbReference>
<evidence type="ECO:0000256" key="1">
    <source>
        <dbReference type="ARBA" id="ARBA00004141"/>
    </source>
</evidence>
<comment type="subcellular location">
    <subcellularLocation>
        <location evidence="1">Membrane</location>
        <topology evidence="1">Multi-pass membrane protein</topology>
    </subcellularLocation>
</comment>
<dbReference type="PRINTS" id="PR01333">
    <property type="entry name" value="2POREKCHANEL"/>
</dbReference>
<feature type="transmembrane region" description="Helical" evidence="9">
    <location>
        <begin position="133"/>
        <end position="154"/>
    </location>
</feature>
<evidence type="ECO:0000259" key="10">
    <source>
        <dbReference type="Pfam" id="PF07885"/>
    </source>
</evidence>
<name>A0A087GMD1_ARAAL</name>
<keyword evidence="5 9" id="KW-1133">Transmembrane helix</keyword>
<dbReference type="Gene3D" id="1.10.287.70">
    <property type="match status" value="2"/>
</dbReference>
<organism evidence="11 12">
    <name type="scientific">Arabis alpina</name>
    <name type="common">Alpine rock-cress</name>
    <dbReference type="NCBI Taxonomy" id="50452"/>
    <lineage>
        <taxon>Eukaryota</taxon>
        <taxon>Viridiplantae</taxon>
        <taxon>Streptophyta</taxon>
        <taxon>Embryophyta</taxon>
        <taxon>Tracheophyta</taxon>
        <taxon>Spermatophyta</taxon>
        <taxon>Magnoliopsida</taxon>
        <taxon>eudicotyledons</taxon>
        <taxon>Gunneridae</taxon>
        <taxon>Pentapetalae</taxon>
        <taxon>rosids</taxon>
        <taxon>malvids</taxon>
        <taxon>Brassicales</taxon>
        <taxon>Brassicaceae</taxon>
        <taxon>Arabideae</taxon>
        <taxon>Arabis</taxon>
    </lineage>
</organism>
<dbReference type="GO" id="GO:0005886">
    <property type="term" value="C:plasma membrane"/>
    <property type="evidence" value="ECO:0007669"/>
    <property type="project" value="TreeGrafter"/>
</dbReference>
<evidence type="ECO:0000256" key="9">
    <source>
        <dbReference type="SAM" id="Phobius"/>
    </source>
</evidence>
<evidence type="ECO:0000256" key="5">
    <source>
        <dbReference type="ARBA" id="ARBA00022989"/>
    </source>
</evidence>
<keyword evidence="6" id="KW-0406">Ion transport</keyword>
<sequence length="403" mass="44508">MANDDHGGNDVDPLLQYLISSPPPPNDVTIPMPMTPSDFRNRLIFGPQRDSTSLLIHAISQSPSPSSYATTSFSDSSALDFLLPPPEYSLPAPKPKSTHRGYHRSKEAPAMAAINDLTHPMDRKTEQSHSKSVVTPAVALLIVYLSFGVFIYWLTRDSYAVVHTHPIVDGLYFCVVTMCTIGYGDITPDTLLTKLFSILFVLVGFGFMGMLLSGYVIDLQENHMLEAARNKGRVRIRLKVGLALGLVVLCVGFGVLILHFIEEIGWFDSFYFSVMSVTTVGYGDGAFKTLPGRLLAAIWLLVSTLALVLVFLFLAEARVDQRNSEGAKRVLDETMSVSEFFATDIDHNGCVSKAEFVIYQLKKMEKITDKDIIQINGCDVVSQSNCYSNNGVNDGRHFHALKL</sequence>
<dbReference type="InterPro" id="IPR003280">
    <property type="entry name" value="2pore_dom_K_chnl"/>
</dbReference>
<dbReference type="Pfam" id="PF07885">
    <property type="entry name" value="Ion_trans_2"/>
    <property type="match status" value="2"/>
</dbReference>
<dbReference type="FunFam" id="1.10.287.70:FF:000167">
    <property type="entry name" value="Two-pore potassium channel 2-like"/>
    <property type="match status" value="1"/>
</dbReference>
<dbReference type="eggNOG" id="KOG1418">
    <property type="taxonomic scope" value="Eukaryota"/>
</dbReference>
<evidence type="ECO:0000256" key="2">
    <source>
        <dbReference type="ARBA" id="ARBA00010159"/>
    </source>
</evidence>
<dbReference type="InterPro" id="IPR018247">
    <property type="entry name" value="EF_Hand_1_Ca_BS"/>
</dbReference>
<evidence type="ECO:0000313" key="11">
    <source>
        <dbReference type="EMBL" id="KFK31033.1"/>
    </source>
</evidence>
<feature type="transmembrane region" description="Helical" evidence="9">
    <location>
        <begin position="294"/>
        <end position="315"/>
    </location>
</feature>
<evidence type="ECO:0000256" key="6">
    <source>
        <dbReference type="ARBA" id="ARBA00023065"/>
    </source>
</evidence>
<protein>
    <recommendedName>
        <fullName evidence="10">Potassium channel domain-containing protein</fullName>
    </recommendedName>
</protein>
<dbReference type="InterPro" id="IPR013099">
    <property type="entry name" value="K_chnl_dom"/>
</dbReference>
<keyword evidence="3" id="KW-0813">Transport</keyword>
<dbReference type="PROSITE" id="PS00018">
    <property type="entry name" value="EF_HAND_1"/>
    <property type="match status" value="1"/>
</dbReference>
<evidence type="ECO:0000256" key="3">
    <source>
        <dbReference type="ARBA" id="ARBA00022448"/>
    </source>
</evidence>
<keyword evidence="4 9" id="KW-0812">Transmembrane</keyword>
<keyword evidence="8" id="KW-0407">Ion channel</keyword>
<dbReference type="GO" id="GO:0015271">
    <property type="term" value="F:outward rectifier potassium channel activity"/>
    <property type="evidence" value="ECO:0007669"/>
    <property type="project" value="TreeGrafter"/>
</dbReference>
<dbReference type="GO" id="GO:0009705">
    <property type="term" value="C:plant-type vacuole membrane"/>
    <property type="evidence" value="ECO:0007669"/>
    <property type="project" value="TreeGrafter"/>
</dbReference>
<gene>
    <name evidence="11" type="ordered locus">AALP_Aa6g059300</name>
</gene>
<dbReference type="PANTHER" id="PTHR11003">
    <property type="entry name" value="POTASSIUM CHANNEL, SUBFAMILY K"/>
    <property type="match status" value="1"/>
</dbReference>
<evidence type="ECO:0000256" key="7">
    <source>
        <dbReference type="ARBA" id="ARBA00023136"/>
    </source>
</evidence>
<feature type="transmembrane region" description="Helical" evidence="9">
    <location>
        <begin position="195"/>
        <end position="217"/>
    </location>
</feature>
<feature type="domain" description="Potassium channel" evidence="10">
    <location>
        <begin position="140"/>
        <end position="215"/>
    </location>
</feature>
<keyword evidence="7 9" id="KW-0472">Membrane</keyword>
<keyword evidence="12" id="KW-1185">Reference proteome</keyword>
<dbReference type="AlphaFoldDB" id="A0A087GMD1"/>
<accession>A0A087GMD1</accession>
<dbReference type="EMBL" id="CM002874">
    <property type="protein sequence ID" value="KFK31033.1"/>
    <property type="molecule type" value="Genomic_DNA"/>
</dbReference>